<comment type="cofactor">
    <cofactor evidence="12">
        <name>a divalent metal cation</name>
        <dbReference type="ChEBI" id="CHEBI:60240"/>
    </cofactor>
    <text evidence="12">Binds 1 divalent metal cation per subunit.</text>
</comment>
<comment type="pathway">
    <text evidence="8">Amino-sugar metabolism; N-acetylneuraminate degradation; D-fructose 6-phosphate from N-acetylneuraminate: step 4/5.</text>
</comment>
<evidence type="ECO:0000313" key="14">
    <source>
        <dbReference type="EMBL" id="MRH43301.1"/>
    </source>
</evidence>
<feature type="binding site" evidence="11">
    <location>
        <position position="227"/>
    </location>
    <ligand>
        <name>substrate</name>
    </ligand>
</feature>
<dbReference type="AlphaFoldDB" id="A0A6A8DHU0"/>
<dbReference type="Proteomes" id="UP000799092">
    <property type="component" value="Unassembled WGS sequence"/>
</dbReference>
<feature type="binding site" evidence="12">
    <location>
        <position position="195"/>
    </location>
    <ligand>
        <name>Zn(2+)</name>
        <dbReference type="ChEBI" id="CHEBI:29105"/>
    </ligand>
</feature>
<accession>A0A6A8DHU0</accession>
<dbReference type="SUPFAM" id="SSF51338">
    <property type="entry name" value="Composite domain of metallo-dependent hydrolases"/>
    <property type="match status" value="1"/>
</dbReference>
<keyword evidence="5 9" id="KW-0378">Hydrolase</keyword>
<dbReference type="InterPro" id="IPR006680">
    <property type="entry name" value="Amidohydro-rel"/>
</dbReference>
<feature type="domain" description="Amidohydrolase-related" evidence="13">
    <location>
        <begin position="50"/>
        <end position="377"/>
    </location>
</feature>
<comment type="similarity">
    <text evidence="1 9">Belongs to the metallo-dependent hydrolases superfamily. NagA family.</text>
</comment>
<dbReference type="EMBL" id="WJNG01000008">
    <property type="protein sequence ID" value="MRH43301.1"/>
    <property type="molecule type" value="Genomic_DNA"/>
</dbReference>
<evidence type="ECO:0000256" key="1">
    <source>
        <dbReference type="ARBA" id="ARBA00010716"/>
    </source>
</evidence>
<dbReference type="PANTHER" id="PTHR11113">
    <property type="entry name" value="N-ACETYLGLUCOSAMINE-6-PHOSPHATE DEACETYLASE"/>
    <property type="match status" value="1"/>
</dbReference>
<name>A0A6A8DHU0_9BACI</name>
<dbReference type="FunFam" id="3.20.20.140:FF:000004">
    <property type="entry name" value="N-acetylglucosamine-6-phosphate deacetylase"/>
    <property type="match status" value="1"/>
</dbReference>
<dbReference type="GO" id="GO:0006046">
    <property type="term" value="P:N-acetylglucosamine catabolic process"/>
    <property type="evidence" value="ECO:0007669"/>
    <property type="project" value="TreeGrafter"/>
</dbReference>
<evidence type="ECO:0000256" key="3">
    <source>
        <dbReference type="ARBA" id="ARBA00018029"/>
    </source>
</evidence>
<protein>
    <recommendedName>
        <fullName evidence="3">N-acetylglucosamine-6-phosphate deacetylase</fullName>
        <ecNumber evidence="2">3.5.1.25</ecNumber>
    </recommendedName>
</protein>
<dbReference type="CDD" id="cd00854">
    <property type="entry name" value="NagA"/>
    <property type="match status" value="1"/>
</dbReference>
<evidence type="ECO:0000256" key="11">
    <source>
        <dbReference type="PIRSR" id="PIRSR038994-2"/>
    </source>
</evidence>
<dbReference type="InterPro" id="IPR011059">
    <property type="entry name" value="Metal-dep_hydrolase_composite"/>
</dbReference>
<feature type="binding site" evidence="11">
    <location>
        <position position="140"/>
    </location>
    <ligand>
        <name>substrate</name>
    </ligand>
</feature>
<reference evidence="14" key="1">
    <citation type="submission" date="2019-11" db="EMBL/GenBank/DDBJ databases">
        <authorList>
            <person name="Li J."/>
        </authorList>
    </citation>
    <scope>NUCLEOTIDE SEQUENCE</scope>
    <source>
        <strain evidence="14">B6B</strain>
    </source>
</reference>
<evidence type="ECO:0000256" key="2">
    <source>
        <dbReference type="ARBA" id="ARBA00011899"/>
    </source>
</evidence>
<comment type="catalytic activity">
    <reaction evidence="7">
        <text>N-acetyl-D-glucosamine 6-phosphate + H2O = D-glucosamine 6-phosphate + acetate</text>
        <dbReference type="Rhea" id="RHEA:22936"/>
        <dbReference type="ChEBI" id="CHEBI:15377"/>
        <dbReference type="ChEBI" id="CHEBI:30089"/>
        <dbReference type="ChEBI" id="CHEBI:57513"/>
        <dbReference type="ChEBI" id="CHEBI:58725"/>
        <dbReference type="EC" id="3.5.1.25"/>
    </reaction>
</comment>
<feature type="binding site" evidence="11">
    <location>
        <position position="251"/>
    </location>
    <ligand>
        <name>substrate</name>
    </ligand>
</feature>
<keyword evidence="6 9" id="KW-0119">Carbohydrate metabolism</keyword>
<evidence type="ECO:0000256" key="8">
    <source>
        <dbReference type="ARBA" id="ARBA00060590"/>
    </source>
</evidence>
<feature type="active site" description="Proton donor/acceptor" evidence="10">
    <location>
        <position position="273"/>
    </location>
</feature>
<dbReference type="Gene3D" id="2.30.40.10">
    <property type="entry name" value="Urease, subunit C, domain 1"/>
    <property type="match status" value="1"/>
</dbReference>
<feature type="binding site" evidence="11">
    <location>
        <begin position="306"/>
        <end position="308"/>
    </location>
    <ligand>
        <name>substrate</name>
    </ligand>
</feature>
<dbReference type="GO" id="GO:0008448">
    <property type="term" value="F:N-acetylglucosamine-6-phosphate deacetylase activity"/>
    <property type="evidence" value="ECO:0007669"/>
    <property type="project" value="UniProtKB-EC"/>
</dbReference>
<evidence type="ECO:0000256" key="6">
    <source>
        <dbReference type="ARBA" id="ARBA00023277"/>
    </source>
</evidence>
<organism evidence="14 15">
    <name type="scientific">Aquibacillus halophilus</name>
    <dbReference type="NCBI Taxonomy" id="930132"/>
    <lineage>
        <taxon>Bacteria</taxon>
        <taxon>Bacillati</taxon>
        <taxon>Bacillota</taxon>
        <taxon>Bacilli</taxon>
        <taxon>Bacillales</taxon>
        <taxon>Bacillaceae</taxon>
        <taxon>Aquibacillus</taxon>
    </lineage>
</organism>
<dbReference type="GO" id="GO:0046872">
    <property type="term" value="F:metal ion binding"/>
    <property type="evidence" value="ECO:0007669"/>
    <property type="project" value="UniProtKB-KW"/>
</dbReference>
<keyword evidence="15" id="KW-1185">Reference proteome</keyword>
<dbReference type="InterPro" id="IPR032466">
    <property type="entry name" value="Metal_Hydrolase"/>
</dbReference>
<dbReference type="SUPFAM" id="SSF51556">
    <property type="entry name" value="Metallo-dependent hydrolases"/>
    <property type="match status" value="1"/>
</dbReference>
<evidence type="ECO:0000256" key="10">
    <source>
        <dbReference type="PIRSR" id="PIRSR038994-1"/>
    </source>
</evidence>
<proteinExistence type="inferred from homology"/>
<dbReference type="RefSeq" id="WP_153736933.1">
    <property type="nucleotide sequence ID" value="NZ_WJNG01000008.1"/>
</dbReference>
<evidence type="ECO:0000313" key="15">
    <source>
        <dbReference type="Proteomes" id="UP000799092"/>
    </source>
</evidence>
<dbReference type="EC" id="3.5.1.25" evidence="2"/>
<keyword evidence="4 12" id="KW-0479">Metal-binding</keyword>
<comment type="caution">
    <text evidence="14">The sequence shown here is derived from an EMBL/GenBank/DDBJ whole genome shotgun (WGS) entry which is preliminary data.</text>
</comment>
<dbReference type="NCBIfam" id="TIGR00221">
    <property type="entry name" value="nagA"/>
    <property type="match status" value="1"/>
</dbReference>
<evidence type="ECO:0000256" key="4">
    <source>
        <dbReference type="ARBA" id="ARBA00022723"/>
    </source>
</evidence>
<evidence type="ECO:0000256" key="9">
    <source>
        <dbReference type="PIRNR" id="PIRNR038994"/>
    </source>
</evidence>
<gene>
    <name evidence="14" type="primary">nagA</name>
    <name evidence="14" type="ORF">GH741_11480</name>
</gene>
<dbReference type="Pfam" id="PF01979">
    <property type="entry name" value="Amidohydro_1"/>
    <property type="match status" value="1"/>
</dbReference>
<dbReference type="PANTHER" id="PTHR11113:SF14">
    <property type="entry name" value="N-ACETYLGLUCOSAMINE-6-PHOSPHATE DEACETYLASE"/>
    <property type="match status" value="1"/>
</dbReference>
<dbReference type="Gene3D" id="3.20.20.140">
    <property type="entry name" value="Metal-dependent hydrolases"/>
    <property type="match status" value="1"/>
</dbReference>
<evidence type="ECO:0000259" key="13">
    <source>
        <dbReference type="Pfam" id="PF01979"/>
    </source>
</evidence>
<evidence type="ECO:0000256" key="5">
    <source>
        <dbReference type="ARBA" id="ARBA00022801"/>
    </source>
</evidence>
<dbReference type="OrthoDB" id="9776488at2"/>
<feature type="binding site" evidence="12">
    <location>
        <position position="129"/>
    </location>
    <ligand>
        <name>Zn(2+)</name>
        <dbReference type="ChEBI" id="CHEBI:29105"/>
    </ligand>
</feature>
<feature type="binding site" evidence="11">
    <location>
        <begin position="219"/>
        <end position="220"/>
    </location>
    <ligand>
        <name>substrate</name>
    </ligand>
</feature>
<sequence length="383" mass="42469">MSQYFIKAKEFWLEEGVKQSGYLEVVDGLFGGYYSSTNETDLVWDMSDYIIAPGLFDTHIHGIKGYDVMDGTIKSIHVISNVLAELGVTRFLPTTLTSSVRNIDQALRSVYGAIQEGVKGAKIEGIFLEGPYFTEVHKGAQNPKYFLDPKAEDFYRWQVLAGGNIKKIALAPEKKGSSEFIETIKKDNLTISIAHTDASFEICKQAIDKGVSVFVHLFNGMRGLHHRDPGVVGAALRFHDTYSELICDGYHVNPDLVHIVNSIKGSHLVLVTDCMRAGLLSDGIYQLGEYNVTITNGKAETEFGSLAGSTLLLKDSVKNLSEWADISLYEAWHRASLSPAKSMNMDDRIGSIKRGKLADFVAIDKDLAIKRTFINGEPIYQKE</sequence>
<evidence type="ECO:0000256" key="7">
    <source>
        <dbReference type="ARBA" id="ARBA00047647"/>
    </source>
</evidence>
<evidence type="ECO:0000256" key="12">
    <source>
        <dbReference type="PIRSR" id="PIRSR038994-3"/>
    </source>
</evidence>
<dbReference type="PIRSF" id="PIRSF038994">
    <property type="entry name" value="NagA"/>
    <property type="match status" value="1"/>
</dbReference>
<dbReference type="InterPro" id="IPR003764">
    <property type="entry name" value="GlcNAc_6-P_deAcase"/>
</dbReference>
<feature type="binding site" evidence="12">
    <location>
        <position position="216"/>
    </location>
    <ligand>
        <name>Zn(2+)</name>
        <dbReference type="ChEBI" id="CHEBI:29105"/>
    </ligand>
</feature>